<gene>
    <name evidence="3" type="ORF">BXZ70DRAFT_958574</name>
</gene>
<accession>A0A8K0XKU6</accession>
<dbReference type="PANTHER" id="PTHR31796:SF2">
    <property type="entry name" value="SUZ DOMAIN-CONTAINING PROTEIN 1"/>
    <property type="match status" value="1"/>
</dbReference>
<dbReference type="OrthoDB" id="5373615at2759"/>
<dbReference type="AlphaFoldDB" id="A0A8K0XKU6"/>
<evidence type="ECO:0000313" key="4">
    <source>
        <dbReference type="Proteomes" id="UP000813824"/>
    </source>
</evidence>
<dbReference type="InterPro" id="IPR024771">
    <property type="entry name" value="SUZ"/>
</dbReference>
<protein>
    <recommendedName>
        <fullName evidence="2">SUZ domain-containing protein</fullName>
    </recommendedName>
</protein>
<reference evidence="3" key="1">
    <citation type="journal article" date="2021" name="New Phytol.">
        <title>Evolutionary innovations through gain and loss of genes in the ectomycorrhizal Boletales.</title>
        <authorList>
            <person name="Wu G."/>
            <person name="Miyauchi S."/>
            <person name="Morin E."/>
            <person name="Kuo A."/>
            <person name="Drula E."/>
            <person name="Varga T."/>
            <person name="Kohler A."/>
            <person name="Feng B."/>
            <person name="Cao Y."/>
            <person name="Lipzen A."/>
            <person name="Daum C."/>
            <person name="Hundley H."/>
            <person name="Pangilinan J."/>
            <person name="Johnson J."/>
            <person name="Barry K."/>
            <person name="LaButti K."/>
            <person name="Ng V."/>
            <person name="Ahrendt S."/>
            <person name="Min B."/>
            <person name="Choi I.G."/>
            <person name="Park H."/>
            <person name="Plett J.M."/>
            <person name="Magnuson J."/>
            <person name="Spatafora J.W."/>
            <person name="Nagy L.G."/>
            <person name="Henrissat B."/>
            <person name="Grigoriev I.V."/>
            <person name="Yang Z.L."/>
            <person name="Xu J."/>
            <person name="Martin F.M."/>
        </authorList>
    </citation>
    <scope>NUCLEOTIDE SEQUENCE</scope>
    <source>
        <strain evidence="3">KKN 215</strain>
    </source>
</reference>
<evidence type="ECO:0000259" key="2">
    <source>
        <dbReference type="PROSITE" id="PS51673"/>
    </source>
</evidence>
<evidence type="ECO:0000256" key="1">
    <source>
        <dbReference type="SAM" id="MobiDB-lite"/>
    </source>
</evidence>
<feature type="region of interest" description="Disordered" evidence="1">
    <location>
        <begin position="25"/>
        <end position="207"/>
    </location>
</feature>
<dbReference type="EMBL" id="JAEVFJ010000048">
    <property type="protein sequence ID" value="KAH8083354.1"/>
    <property type="molecule type" value="Genomic_DNA"/>
</dbReference>
<feature type="domain" description="SUZ" evidence="2">
    <location>
        <begin position="56"/>
        <end position="131"/>
    </location>
</feature>
<feature type="compositionally biased region" description="Low complexity" evidence="1">
    <location>
        <begin position="194"/>
        <end position="207"/>
    </location>
</feature>
<organism evidence="3 4">
    <name type="scientific">Cristinia sonorae</name>
    <dbReference type="NCBI Taxonomy" id="1940300"/>
    <lineage>
        <taxon>Eukaryota</taxon>
        <taxon>Fungi</taxon>
        <taxon>Dikarya</taxon>
        <taxon>Basidiomycota</taxon>
        <taxon>Agaricomycotina</taxon>
        <taxon>Agaricomycetes</taxon>
        <taxon>Agaricomycetidae</taxon>
        <taxon>Agaricales</taxon>
        <taxon>Pleurotineae</taxon>
        <taxon>Stephanosporaceae</taxon>
        <taxon>Cristinia</taxon>
    </lineage>
</organism>
<sequence length="207" mass="22367">MSVVNPSTAPVDSWDYTPSAILVSTRKADTVPDDWDAEEEEEEPQKLWENANKTAPMPELIISSTSTTSSVVPPPAAAFQPSLRILKRPSASPSPTPTAPSPNGTDAQQKSYAEREAQYQSARERIFGSSGESSMQSQTRTSFSERNRITTTRLPESSPPPITSNVIRNPRGPAEPTSQDTHRPRGPEGGGRGFANRRGNARKGPPA</sequence>
<dbReference type="PANTHER" id="PTHR31796">
    <property type="entry name" value="SUZ DOMAIN-CONTAINING PROTEIN 1"/>
    <property type="match status" value="1"/>
</dbReference>
<feature type="compositionally biased region" description="Basic and acidic residues" evidence="1">
    <location>
        <begin position="112"/>
        <end position="126"/>
    </location>
</feature>
<name>A0A8K0XKU6_9AGAR</name>
<dbReference type="Pfam" id="PF12752">
    <property type="entry name" value="SUZ"/>
    <property type="match status" value="1"/>
</dbReference>
<dbReference type="PROSITE" id="PS51673">
    <property type="entry name" value="SUZ"/>
    <property type="match status" value="1"/>
</dbReference>
<feature type="compositionally biased region" description="Polar residues" evidence="1">
    <location>
        <begin position="130"/>
        <end position="142"/>
    </location>
</feature>
<comment type="caution">
    <text evidence="3">The sequence shown here is derived from an EMBL/GenBank/DDBJ whole genome shotgun (WGS) entry which is preliminary data.</text>
</comment>
<dbReference type="Proteomes" id="UP000813824">
    <property type="component" value="Unassembled WGS sequence"/>
</dbReference>
<keyword evidence="4" id="KW-1185">Reference proteome</keyword>
<dbReference type="InterPro" id="IPR039228">
    <property type="entry name" value="SZRD1"/>
</dbReference>
<feature type="compositionally biased region" description="Acidic residues" evidence="1">
    <location>
        <begin position="31"/>
        <end position="43"/>
    </location>
</feature>
<evidence type="ECO:0000313" key="3">
    <source>
        <dbReference type="EMBL" id="KAH8083354.1"/>
    </source>
</evidence>
<proteinExistence type="predicted"/>